<dbReference type="Pfam" id="PF13561">
    <property type="entry name" value="adh_short_C2"/>
    <property type="match status" value="1"/>
</dbReference>
<dbReference type="PRINTS" id="PR00080">
    <property type="entry name" value="SDRFAMILY"/>
</dbReference>
<dbReference type="PROSITE" id="PS00061">
    <property type="entry name" value="ADH_SHORT"/>
    <property type="match status" value="1"/>
</dbReference>
<dbReference type="NCBIfam" id="NF005559">
    <property type="entry name" value="PRK07231.1"/>
    <property type="match status" value="1"/>
</dbReference>
<comment type="similarity">
    <text evidence="1">Belongs to the short-chain dehydrogenases/reductases (SDR) family.</text>
</comment>
<name>A0A1H2MWQ2_9PSED</name>
<dbReference type="NCBIfam" id="NF009466">
    <property type="entry name" value="PRK12826.1-2"/>
    <property type="match status" value="1"/>
</dbReference>
<dbReference type="GO" id="GO:0030497">
    <property type="term" value="P:fatty acid elongation"/>
    <property type="evidence" value="ECO:0007669"/>
    <property type="project" value="TreeGrafter"/>
</dbReference>
<dbReference type="InterPro" id="IPR036291">
    <property type="entry name" value="NAD(P)-bd_dom_sf"/>
</dbReference>
<evidence type="ECO:0000313" key="4">
    <source>
        <dbReference type="Proteomes" id="UP000198600"/>
    </source>
</evidence>
<dbReference type="PRINTS" id="PR00081">
    <property type="entry name" value="GDHRDH"/>
</dbReference>
<gene>
    <name evidence="3" type="ORF">SAMN05216202_2515</name>
</gene>
<dbReference type="STRING" id="46679.SAMN05216202_2515"/>
<proteinExistence type="inferred from homology"/>
<dbReference type="EMBL" id="LT629802">
    <property type="protein sequence ID" value="SDU97494.1"/>
    <property type="molecule type" value="Genomic_DNA"/>
</dbReference>
<dbReference type="FunFam" id="3.40.50.720:FF:000084">
    <property type="entry name" value="Short-chain dehydrogenase reductase"/>
    <property type="match status" value="1"/>
</dbReference>
<dbReference type="InterPro" id="IPR020904">
    <property type="entry name" value="Sc_DH/Rdtase_CS"/>
</dbReference>
<sequence>MPATGGDTDMLLKDKVALVTGAGSLNGIGWAIAKRFTEEGAKVVLLDIAADKLQIAADTLGFPHQGFVCDVRDSQRCKKVVEQAVEALGQIDILVNNAGVSQPRRLLDIDDEGYDLVMDVSLRGAFNMSKAVVPHMRKAGSGSIVCMGSVSAQRGGGVMGGAHYSAAKGGIQTLAKALARELAPDGIRVNAVAPGLIETDLIAGRLSDENRKATLVATPLGRIGQPVEVANACLYLVSDMASYVTGVVLDVNGGLHIH</sequence>
<dbReference type="SUPFAM" id="SSF51735">
    <property type="entry name" value="NAD(P)-binding Rossmann-fold domains"/>
    <property type="match status" value="1"/>
</dbReference>
<dbReference type="PANTHER" id="PTHR42760:SF135">
    <property type="entry name" value="BLL7886 PROTEIN"/>
    <property type="match status" value="1"/>
</dbReference>
<dbReference type="Proteomes" id="UP000198600">
    <property type="component" value="Chromosome I"/>
</dbReference>
<dbReference type="PANTHER" id="PTHR42760">
    <property type="entry name" value="SHORT-CHAIN DEHYDROGENASES/REDUCTASES FAMILY MEMBER"/>
    <property type="match status" value="1"/>
</dbReference>
<dbReference type="InterPro" id="IPR057326">
    <property type="entry name" value="KR_dom"/>
</dbReference>
<evidence type="ECO:0000313" key="3">
    <source>
        <dbReference type="EMBL" id="SDU97494.1"/>
    </source>
</evidence>
<dbReference type="GO" id="GO:0016616">
    <property type="term" value="F:oxidoreductase activity, acting on the CH-OH group of donors, NAD or NADP as acceptor"/>
    <property type="evidence" value="ECO:0007669"/>
    <property type="project" value="UniProtKB-ARBA"/>
</dbReference>
<evidence type="ECO:0000259" key="2">
    <source>
        <dbReference type="SMART" id="SM00822"/>
    </source>
</evidence>
<protein>
    <submittedName>
        <fullName evidence="3">NAD(P)-dependent dehydrogenase, short-chain alcohol dehydrogenase family</fullName>
    </submittedName>
</protein>
<accession>A0A1H2MWQ2</accession>
<reference evidence="4" key="1">
    <citation type="submission" date="2016-10" db="EMBL/GenBank/DDBJ databases">
        <authorList>
            <person name="Varghese N."/>
            <person name="Submissions S."/>
        </authorList>
    </citation>
    <scope>NUCLEOTIDE SEQUENCE [LARGE SCALE GENOMIC DNA]</scope>
    <source>
        <strain evidence="4">LMG 2223</strain>
    </source>
</reference>
<dbReference type="InterPro" id="IPR002347">
    <property type="entry name" value="SDR_fam"/>
</dbReference>
<organism evidence="3 4">
    <name type="scientific">Pseudomonas mucidolens</name>
    <dbReference type="NCBI Taxonomy" id="46679"/>
    <lineage>
        <taxon>Bacteria</taxon>
        <taxon>Pseudomonadati</taxon>
        <taxon>Pseudomonadota</taxon>
        <taxon>Gammaproteobacteria</taxon>
        <taxon>Pseudomonadales</taxon>
        <taxon>Pseudomonadaceae</taxon>
        <taxon>Pseudomonas</taxon>
    </lineage>
</organism>
<dbReference type="Gene3D" id="3.40.50.720">
    <property type="entry name" value="NAD(P)-binding Rossmann-like Domain"/>
    <property type="match status" value="1"/>
</dbReference>
<evidence type="ECO:0000256" key="1">
    <source>
        <dbReference type="ARBA" id="ARBA00006484"/>
    </source>
</evidence>
<feature type="domain" description="Ketoreductase" evidence="2">
    <location>
        <begin position="15"/>
        <end position="195"/>
    </location>
</feature>
<keyword evidence="4" id="KW-1185">Reference proteome</keyword>
<dbReference type="SMART" id="SM00822">
    <property type="entry name" value="PKS_KR"/>
    <property type="match status" value="1"/>
</dbReference>
<dbReference type="AlphaFoldDB" id="A0A1H2MWQ2"/>